<dbReference type="RefSeq" id="WP_171906767.1">
    <property type="nucleotide sequence ID" value="NZ_FNUC01000004.1"/>
</dbReference>
<dbReference type="EMBL" id="FNUC01000004">
    <property type="protein sequence ID" value="SEF18223.1"/>
    <property type="molecule type" value="Genomic_DNA"/>
</dbReference>
<name>A0A1H5PWJ7_9ACTN</name>
<feature type="compositionally biased region" description="Low complexity" evidence="1">
    <location>
        <begin position="37"/>
        <end position="51"/>
    </location>
</feature>
<feature type="region of interest" description="Disordered" evidence="1">
    <location>
        <begin position="37"/>
        <end position="57"/>
    </location>
</feature>
<organism evidence="2 3">
    <name type="scientific">Jiangella alba</name>
    <dbReference type="NCBI Taxonomy" id="561176"/>
    <lineage>
        <taxon>Bacteria</taxon>
        <taxon>Bacillati</taxon>
        <taxon>Actinomycetota</taxon>
        <taxon>Actinomycetes</taxon>
        <taxon>Jiangellales</taxon>
        <taxon>Jiangellaceae</taxon>
        <taxon>Jiangella</taxon>
    </lineage>
</organism>
<keyword evidence="3" id="KW-1185">Reference proteome</keyword>
<evidence type="ECO:0000256" key="1">
    <source>
        <dbReference type="SAM" id="MobiDB-lite"/>
    </source>
</evidence>
<dbReference type="AlphaFoldDB" id="A0A1H5PWJ7"/>
<reference evidence="3" key="1">
    <citation type="submission" date="2016-10" db="EMBL/GenBank/DDBJ databases">
        <authorList>
            <person name="Varghese N."/>
            <person name="Submissions S."/>
        </authorList>
    </citation>
    <scope>NUCLEOTIDE SEQUENCE [LARGE SCALE GENOMIC DNA]</scope>
    <source>
        <strain evidence="3">DSM 45237</strain>
    </source>
</reference>
<proteinExistence type="predicted"/>
<sequence>MSIHGDYAARIVHDQRSHDLQAEARRDGLARQALAAVRRGAARKTGGATARSRARTA</sequence>
<evidence type="ECO:0000313" key="2">
    <source>
        <dbReference type="EMBL" id="SEF18223.1"/>
    </source>
</evidence>
<accession>A0A1H5PWJ7</accession>
<protein>
    <submittedName>
        <fullName evidence="2">Uncharacterized protein</fullName>
    </submittedName>
</protein>
<gene>
    <name evidence="2" type="ORF">SAMN04488561_6295</name>
</gene>
<evidence type="ECO:0000313" key="3">
    <source>
        <dbReference type="Proteomes" id="UP000181980"/>
    </source>
</evidence>
<dbReference type="Proteomes" id="UP000181980">
    <property type="component" value="Unassembled WGS sequence"/>
</dbReference>